<keyword evidence="3" id="KW-1185">Reference proteome</keyword>
<comment type="caution">
    <text evidence="2">The sequence shown here is derived from an EMBL/GenBank/DDBJ whole genome shotgun (WGS) entry which is preliminary data.</text>
</comment>
<proteinExistence type="predicted"/>
<dbReference type="Proteomes" id="UP000215506">
    <property type="component" value="Unassembled WGS sequence"/>
</dbReference>
<protein>
    <submittedName>
        <fullName evidence="2">Uncharacterized protein</fullName>
    </submittedName>
</protein>
<organism evidence="2 3">
    <name type="scientific">Nocardia cerradoensis</name>
    <dbReference type="NCBI Taxonomy" id="85688"/>
    <lineage>
        <taxon>Bacteria</taxon>
        <taxon>Bacillati</taxon>
        <taxon>Actinomycetota</taxon>
        <taxon>Actinomycetes</taxon>
        <taxon>Mycobacteriales</taxon>
        <taxon>Nocardiaceae</taxon>
        <taxon>Nocardia</taxon>
    </lineage>
</organism>
<gene>
    <name evidence="2" type="ORF">B7C42_08336</name>
</gene>
<reference evidence="2 3" key="1">
    <citation type="submission" date="2017-07" db="EMBL/GenBank/DDBJ databases">
        <title>First draft Genome Sequence of Nocardia cerradoensis isolated from human infection.</title>
        <authorList>
            <person name="Carrasco G."/>
        </authorList>
    </citation>
    <scope>NUCLEOTIDE SEQUENCE [LARGE SCALE GENOMIC DNA]</scope>
    <source>
        <strain evidence="2 3">CNM20130759</strain>
    </source>
</reference>
<evidence type="ECO:0000313" key="3">
    <source>
        <dbReference type="Proteomes" id="UP000215506"/>
    </source>
</evidence>
<accession>A0A231GSK7</accession>
<sequence length="55" mass="6129">MVLVTRLFIGGGQFGFLGWLGWALLCLLLSVLAAALIFHLVDEPLMRRFGRRAGR</sequence>
<evidence type="ECO:0000256" key="1">
    <source>
        <dbReference type="SAM" id="Phobius"/>
    </source>
</evidence>
<dbReference type="EMBL" id="NGAF01000204">
    <property type="protein sequence ID" value="OXR39596.1"/>
    <property type="molecule type" value="Genomic_DNA"/>
</dbReference>
<feature type="transmembrane region" description="Helical" evidence="1">
    <location>
        <begin position="20"/>
        <end position="41"/>
    </location>
</feature>
<dbReference type="AlphaFoldDB" id="A0A231GSK7"/>
<keyword evidence="1" id="KW-0472">Membrane</keyword>
<keyword evidence="1" id="KW-1133">Transmembrane helix</keyword>
<keyword evidence="1" id="KW-0812">Transmembrane</keyword>
<evidence type="ECO:0000313" key="2">
    <source>
        <dbReference type="EMBL" id="OXR39596.1"/>
    </source>
</evidence>
<name>A0A231GSK7_9NOCA</name>